<protein>
    <submittedName>
        <fullName evidence="1">Uncharacterized protein</fullName>
    </submittedName>
</protein>
<dbReference type="EnsemblMetazoa" id="tetur03g04770.1">
    <property type="protein sequence ID" value="tetur03g04770.1"/>
    <property type="gene ID" value="tetur03g04770"/>
</dbReference>
<name>T1JZP8_TETUR</name>
<reference evidence="2" key="1">
    <citation type="submission" date="2011-08" db="EMBL/GenBank/DDBJ databases">
        <authorList>
            <person name="Rombauts S."/>
        </authorList>
    </citation>
    <scope>NUCLEOTIDE SEQUENCE</scope>
    <source>
        <strain evidence="2">London</strain>
    </source>
</reference>
<keyword evidence="2" id="KW-1185">Reference proteome</keyword>
<dbReference type="EMBL" id="CAEY01001125">
    <property type="status" value="NOT_ANNOTATED_CDS"/>
    <property type="molecule type" value="Genomic_DNA"/>
</dbReference>
<evidence type="ECO:0000313" key="1">
    <source>
        <dbReference type="EnsemblMetazoa" id="tetur03g04770.1"/>
    </source>
</evidence>
<dbReference type="AlphaFoldDB" id="T1JZP8"/>
<proteinExistence type="predicted"/>
<dbReference type="HOGENOM" id="CLU_3419631_0_0_1"/>
<organism evidence="1 2">
    <name type="scientific">Tetranychus urticae</name>
    <name type="common">Two-spotted spider mite</name>
    <dbReference type="NCBI Taxonomy" id="32264"/>
    <lineage>
        <taxon>Eukaryota</taxon>
        <taxon>Metazoa</taxon>
        <taxon>Ecdysozoa</taxon>
        <taxon>Arthropoda</taxon>
        <taxon>Chelicerata</taxon>
        <taxon>Arachnida</taxon>
        <taxon>Acari</taxon>
        <taxon>Acariformes</taxon>
        <taxon>Trombidiformes</taxon>
        <taxon>Prostigmata</taxon>
        <taxon>Eleutherengona</taxon>
        <taxon>Raphignathae</taxon>
        <taxon>Tetranychoidea</taxon>
        <taxon>Tetranychidae</taxon>
        <taxon>Tetranychus</taxon>
    </lineage>
</organism>
<evidence type="ECO:0000313" key="2">
    <source>
        <dbReference type="Proteomes" id="UP000015104"/>
    </source>
</evidence>
<accession>T1JZP8</accession>
<dbReference type="Proteomes" id="UP000015104">
    <property type="component" value="Unassembled WGS sequence"/>
</dbReference>
<sequence length="25" mass="3032">MGRQKGEPLIWHKIEGKPCETMEWF</sequence>
<reference evidence="1" key="2">
    <citation type="submission" date="2015-06" db="UniProtKB">
        <authorList>
            <consortium name="EnsemblMetazoa"/>
        </authorList>
    </citation>
    <scope>IDENTIFICATION</scope>
</reference>